<accession>A0ABU0I409</accession>
<protein>
    <recommendedName>
        <fullName evidence="4 7">dTDP-glucose 4,6-dehydratase</fullName>
        <ecNumber evidence="4 7">4.2.1.46</ecNumber>
    </recommendedName>
</protein>
<comment type="cofactor">
    <cofactor evidence="2 7">
        <name>NAD(+)</name>
        <dbReference type="ChEBI" id="CHEBI:57540"/>
    </cofactor>
</comment>
<dbReference type="InterPro" id="IPR036291">
    <property type="entry name" value="NAD(P)-bd_dom_sf"/>
</dbReference>
<evidence type="ECO:0000259" key="8">
    <source>
        <dbReference type="Pfam" id="PF16363"/>
    </source>
</evidence>
<dbReference type="NCBIfam" id="TIGR01181">
    <property type="entry name" value="dTDP_gluc_dehyt"/>
    <property type="match status" value="1"/>
</dbReference>
<dbReference type="Gene3D" id="3.40.50.720">
    <property type="entry name" value="NAD(P)-binding Rossmann-like Domain"/>
    <property type="match status" value="1"/>
</dbReference>
<evidence type="ECO:0000256" key="5">
    <source>
        <dbReference type="ARBA" id="ARBA00023027"/>
    </source>
</evidence>
<evidence type="ECO:0000256" key="4">
    <source>
        <dbReference type="ARBA" id="ARBA00011990"/>
    </source>
</evidence>
<evidence type="ECO:0000313" key="9">
    <source>
        <dbReference type="EMBL" id="MDQ0448812.1"/>
    </source>
</evidence>
<dbReference type="SUPFAM" id="SSF51735">
    <property type="entry name" value="NAD(P)-binding Rossmann-fold domains"/>
    <property type="match status" value="1"/>
</dbReference>
<keyword evidence="10" id="KW-1185">Reference proteome</keyword>
<dbReference type="Proteomes" id="UP001231124">
    <property type="component" value="Unassembled WGS sequence"/>
</dbReference>
<dbReference type="GO" id="GO:0008460">
    <property type="term" value="F:dTDP-glucose 4,6-dehydratase activity"/>
    <property type="evidence" value="ECO:0007669"/>
    <property type="project" value="UniProtKB-EC"/>
</dbReference>
<dbReference type="PANTHER" id="PTHR43000">
    <property type="entry name" value="DTDP-D-GLUCOSE 4,6-DEHYDRATASE-RELATED"/>
    <property type="match status" value="1"/>
</dbReference>
<evidence type="ECO:0000256" key="2">
    <source>
        <dbReference type="ARBA" id="ARBA00001911"/>
    </source>
</evidence>
<comment type="caution">
    <text evidence="9">The sequence shown here is derived from an EMBL/GenBank/DDBJ whole genome shotgun (WGS) entry which is preliminary data.</text>
</comment>
<dbReference type="RefSeq" id="WP_238201892.1">
    <property type="nucleotide sequence ID" value="NZ_BPQE01000006.1"/>
</dbReference>
<evidence type="ECO:0000256" key="6">
    <source>
        <dbReference type="ARBA" id="ARBA00023239"/>
    </source>
</evidence>
<dbReference type="Pfam" id="PF16363">
    <property type="entry name" value="GDP_Man_Dehyd"/>
    <property type="match status" value="1"/>
</dbReference>
<dbReference type="EC" id="4.2.1.46" evidence="4 7"/>
<gene>
    <name evidence="9" type="ORF">QO012_003324</name>
</gene>
<name>A0ABU0I409_9HYPH</name>
<evidence type="ECO:0000313" key="10">
    <source>
        <dbReference type="Proteomes" id="UP001231124"/>
    </source>
</evidence>
<proteinExistence type="inferred from homology"/>
<dbReference type="EMBL" id="JAUSVP010000010">
    <property type="protein sequence ID" value="MDQ0448812.1"/>
    <property type="molecule type" value="Genomic_DNA"/>
</dbReference>
<evidence type="ECO:0000256" key="7">
    <source>
        <dbReference type="RuleBase" id="RU004473"/>
    </source>
</evidence>
<dbReference type="InterPro" id="IPR016040">
    <property type="entry name" value="NAD(P)-bd_dom"/>
</dbReference>
<evidence type="ECO:0000256" key="1">
    <source>
        <dbReference type="ARBA" id="ARBA00001539"/>
    </source>
</evidence>
<dbReference type="InterPro" id="IPR005888">
    <property type="entry name" value="dTDP_Gluc_deHydtase"/>
</dbReference>
<dbReference type="Gene3D" id="3.90.25.10">
    <property type="entry name" value="UDP-galactose 4-epimerase, domain 1"/>
    <property type="match status" value="1"/>
</dbReference>
<sequence>MRILVTGGAGFIGSALVRHLISETEHEILNLDKLTYAGTLTSLQSVASHPRYAFVMGDICDRALVEATINHFQPEAILHLAAESHVDRSIEGPAAFVHTNVVGTLTLLEAALAYWRTLPSDRQERFRFQHISTDEVFGSLGDTGLFSETTPYDPRSPYSASKASSDHLVRAWHHTYGLPTLLSNCSNNYGPYQFPEKLIPLVTIKALAGERLPVYGTGANVRDWLFVDDHVDALLAVLAKGRPGATYNVGGNAERTNLEVVQAICATLDNLRPRRDGTPHADLVTFVADRPGHDQRYAVDTRNIRKELGWSPATPFEAGLSRTVRWYLDHHAWWQGLRSSRYAGDRLGLRTA</sequence>
<keyword evidence="6 7" id="KW-0456">Lyase</keyword>
<comment type="similarity">
    <text evidence="3 7">Belongs to the NAD(P)-dependent epimerase/dehydratase family. dTDP-glucose dehydratase subfamily.</text>
</comment>
<feature type="domain" description="NAD(P)-binding" evidence="8">
    <location>
        <begin position="4"/>
        <end position="322"/>
    </location>
</feature>
<keyword evidence="5" id="KW-0520">NAD</keyword>
<dbReference type="CDD" id="cd05246">
    <property type="entry name" value="dTDP_GD_SDR_e"/>
    <property type="match status" value="1"/>
</dbReference>
<evidence type="ECO:0000256" key="3">
    <source>
        <dbReference type="ARBA" id="ARBA00008178"/>
    </source>
</evidence>
<organism evidence="9 10">
    <name type="scientific">Methylobacterium aerolatum</name>
    <dbReference type="NCBI Taxonomy" id="418708"/>
    <lineage>
        <taxon>Bacteria</taxon>
        <taxon>Pseudomonadati</taxon>
        <taxon>Pseudomonadota</taxon>
        <taxon>Alphaproteobacteria</taxon>
        <taxon>Hyphomicrobiales</taxon>
        <taxon>Methylobacteriaceae</taxon>
        <taxon>Methylobacterium</taxon>
    </lineage>
</organism>
<reference evidence="9 10" key="1">
    <citation type="submission" date="2023-07" db="EMBL/GenBank/DDBJ databases">
        <title>Genomic Encyclopedia of Type Strains, Phase IV (KMG-IV): sequencing the most valuable type-strain genomes for metagenomic binning, comparative biology and taxonomic classification.</title>
        <authorList>
            <person name="Goeker M."/>
        </authorList>
    </citation>
    <scope>NUCLEOTIDE SEQUENCE [LARGE SCALE GENOMIC DNA]</scope>
    <source>
        <strain evidence="9 10">DSM 19013</strain>
    </source>
</reference>
<comment type="catalytic activity">
    <reaction evidence="1 7">
        <text>dTDP-alpha-D-glucose = dTDP-4-dehydro-6-deoxy-alpha-D-glucose + H2O</text>
        <dbReference type="Rhea" id="RHEA:17221"/>
        <dbReference type="ChEBI" id="CHEBI:15377"/>
        <dbReference type="ChEBI" id="CHEBI:57477"/>
        <dbReference type="ChEBI" id="CHEBI:57649"/>
        <dbReference type="EC" id="4.2.1.46"/>
    </reaction>
</comment>